<dbReference type="OrthoDB" id="10063284at2759"/>
<dbReference type="EMBL" id="LR824015">
    <property type="protein sequence ID" value="CAD0200538.1"/>
    <property type="molecule type" value="Genomic_DNA"/>
</dbReference>
<dbReference type="SUPFAM" id="SSF53098">
    <property type="entry name" value="Ribonuclease H-like"/>
    <property type="match status" value="1"/>
</dbReference>
<keyword evidence="3" id="KW-1185">Reference proteome</keyword>
<gene>
    <name evidence="2" type="ORF">CINC_LOCUS2223</name>
</gene>
<proteinExistence type="predicted"/>
<evidence type="ECO:0000313" key="3">
    <source>
        <dbReference type="Proteomes" id="UP001154114"/>
    </source>
</evidence>
<name>A0A9N8KSZ2_CHRIL</name>
<organism evidence="2 3">
    <name type="scientific">Chrysodeixis includens</name>
    <name type="common">Soybean looper</name>
    <name type="synonym">Pseudoplusia includens</name>
    <dbReference type="NCBI Taxonomy" id="689277"/>
    <lineage>
        <taxon>Eukaryota</taxon>
        <taxon>Metazoa</taxon>
        <taxon>Ecdysozoa</taxon>
        <taxon>Arthropoda</taxon>
        <taxon>Hexapoda</taxon>
        <taxon>Insecta</taxon>
        <taxon>Pterygota</taxon>
        <taxon>Neoptera</taxon>
        <taxon>Endopterygota</taxon>
        <taxon>Lepidoptera</taxon>
        <taxon>Glossata</taxon>
        <taxon>Ditrysia</taxon>
        <taxon>Noctuoidea</taxon>
        <taxon>Noctuidae</taxon>
        <taxon>Plusiinae</taxon>
        <taxon>Chrysodeixis</taxon>
    </lineage>
</organism>
<dbReference type="PANTHER" id="PTHR45749:SF28">
    <property type="entry name" value="ZINC FINGER MYM-TYPE PROTEIN 1-LIKE-RELATED"/>
    <property type="match status" value="1"/>
</dbReference>
<dbReference type="InterPro" id="IPR025398">
    <property type="entry name" value="DUF4371"/>
</dbReference>
<accession>A0A9N8KSZ2</accession>
<evidence type="ECO:0000313" key="2">
    <source>
        <dbReference type="EMBL" id="CAD0200538.1"/>
    </source>
</evidence>
<dbReference type="PANTHER" id="PTHR45749">
    <property type="match status" value="1"/>
</dbReference>
<sequence>MLFDCEVCVDNVCLLKIINKKFSQLSFSEKIQIICKGRCVPELQFHQQKGNIIRRFHAKTYETFNWLCGCVHTNRLYCFPCILFSTSSTVWTDSGYSDLNNFHSAAKKHEHTEKHLEACLKLNTFGKSLIETSVNNQLRLDIESHNAKVDRNRKVFQRLIDVVCFLGKQELSFRGDDELNKGNYLEIVHLLAKYDGVLDTHLQSASTSFTGMSNRTQNDLISSVASVMIDRVKTEIKESDFVAVMVDETPDVSGREQLVIVLRYFRDSEIVDRFIKYVDINADRTAVTLSSIILEILEEFDCLSKLVAQTYDGAAVLSSQIDGVQALVKEKCPQAMHVWCSAHILNLVLSKSFERVHETKRFFSIVKSIAAFFHTSAKRMAHYNNFADMRKLPRVAETGWAYHSRTVTEIYNASTHLLELFENMNEYTQDWDGETLTLVSSFLFNMKEFEFNFLLKIFADIFAETHVLYGILQQKSNIAYCVEKIKELESILERYRDKFEIYYDAAVHITGPPKRKHNVDDVKIHYQRIFLEIIDNVNSELRNRYKNLKDLKFIEILSCENFKKYSEIFPENKIREFTNNYQDHFDFDKLKPELRCFYKSPQFANSSVFSIIQNLYDYNLDTVFTEVLRLAKFIVTIPASSESAECSFSCLKHIHTYLRNTQNQQRLTELSMISIEKTLMMELKRSRTFYDDVLNSYLEKDMCIDLIYK</sequence>
<reference evidence="2" key="1">
    <citation type="submission" date="2021-12" db="EMBL/GenBank/DDBJ databases">
        <authorList>
            <person name="King R."/>
        </authorList>
    </citation>
    <scope>NUCLEOTIDE SEQUENCE</scope>
</reference>
<dbReference type="Proteomes" id="UP001154114">
    <property type="component" value="Chromosome 12"/>
</dbReference>
<protein>
    <recommendedName>
        <fullName evidence="1">DUF4371 domain-containing protein</fullName>
    </recommendedName>
</protein>
<dbReference type="InterPro" id="IPR012337">
    <property type="entry name" value="RNaseH-like_sf"/>
</dbReference>
<dbReference type="AlphaFoldDB" id="A0A9N8KSZ2"/>
<evidence type="ECO:0000259" key="1">
    <source>
        <dbReference type="Pfam" id="PF14291"/>
    </source>
</evidence>
<feature type="domain" description="DUF4371" evidence="1">
    <location>
        <begin position="153"/>
        <end position="322"/>
    </location>
</feature>
<dbReference type="Pfam" id="PF14291">
    <property type="entry name" value="DUF4371"/>
    <property type="match status" value="1"/>
</dbReference>